<dbReference type="Gramene" id="Psat07G0530900-T1">
    <property type="protein sequence ID" value="KAI5389938.1"/>
    <property type="gene ID" value="KIW84_075309"/>
</dbReference>
<keyword evidence="2" id="KW-1185">Reference proteome</keyword>
<evidence type="ECO:0000313" key="2">
    <source>
        <dbReference type="Proteomes" id="UP001058974"/>
    </source>
</evidence>
<sequence>MSCIYLLNGVFENSLDLLPSPYDELDYLKPPMILAWNTSLKDCSDFTPSVGFSDNNILIEDDFDESDTTFDMIKNLVESILDENDDDDYDFDYDDSIMDYIMAELMNHGIRVGSNYILEVSCKEKPSIIQSLLEY</sequence>
<accession>A0A9D4VTD5</accession>
<evidence type="ECO:0000313" key="1">
    <source>
        <dbReference type="EMBL" id="KAI5389938.1"/>
    </source>
</evidence>
<organism evidence="1 2">
    <name type="scientific">Pisum sativum</name>
    <name type="common">Garden pea</name>
    <name type="synonym">Lathyrus oleraceus</name>
    <dbReference type="NCBI Taxonomy" id="3888"/>
    <lineage>
        <taxon>Eukaryota</taxon>
        <taxon>Viridiplantae</taxon>
        <taxon>Streptophyta</taxon>
        <taxon>Embryophyta</taxon>
        <taxon>Tracheophyta</taxon>
        <taxon>Spermatophyta</taxon>
        <taxon>Magnoliopsida</taxon>
        <taxon>eudicotyledons</taxon>
        <taxon>Gunneridae</taxon>
        <taxon>Pentapetalae</taxon>
        <taxon>rosids</taxon>
        <taxon>fabids</taxon>
        <taxon>Fabales</taxon>
        <taxon>Fabaceae</taxon>
        <taxon>Papilionoideae</taxon>
        <taxon>50 kb inversion clade</taxon>
        <taxon>NPAAA clade</taxon>
        <taxon>Hologalegina</taxon>
        <taxon>IRL clade</taxon>
        <taxon>Fabeae</taxon>
        <taxon>Lathyrus</taxon>
    </lineage>
</organism>
<proteinExistence type="predicted"/>
<dbReference type="EMBL" id="JAMSHJ010000007">
    <property type="protein sequence ID" value="KAI5389938.1"/>
    <property type="molecule type" value="Genomic_DNA"/>
</dbReference>
<reference evidence="1 2" key="1">
    <citation type="journal article" date="2022" name="Nat. Genet.">
        <title>Improved pea reference genome and pan-genome highlight genomic features and evolutionary characteristics.</title>
        <authorList>
            <person name="Yang T."/>
            <person name="Liu R."/>
            <person name="Luo Y."/>
            <person name="Hu S."/>
            <person name="Wang D."/>
            <person name="Wang C."/>
            <person name="Pandey M.K."/>
            <person name="Ge S."/>
            <person name="Xu Q."/>
            <person name="Li N."/>
            <person name="Li G."/>
            <person name="Huang Y."/>
            <person name="Saxena R.K."/>
            <person name="Ji Y."/>
            <person name="Li M."/>
            <person name="Yan X."/>
            <person name="He Y."/>
            <person name="Liu Y."/>
            <person name="Wang X."/>
            <person name="Xiang C."/>
            <person name="Varshney R.K."/>
            <person name="Ding H."/>
            <person name="Gao S."/>
            <person name="Zong X."/>
        </authorList>
    </citation>
    <scope>NUCLEOTIDE SEQUENCE [LARGE SCALE GENOMIC DNA]</scope>
    <source>
        <strain evidence="1 2">cv. Zhongwan 6</strain>
    </source>
</reference>
<dbReference type="AlphaFoldDB" id="A0A9D4VTD5"/>
<name>A0A9D4VTD5_PEA</name>
<gene>
    <name evidence="1" type="ORF">KIW84_075309</name>
</gene>
<protein>
    <submittedName>
        <fullName evidence="1">Uncharacterized protein</fullName>
    </submittedName>
</protein>
<dbReference type="Proteomes" id="UP001058974">
    <property type="component" value="Chromosome 7"/>
</dbReference>
<comment type="caution">
    <text evidence="1">The sequence shown here is derived from an EMBL/GenBank/DDBJ whole genome shotgun (WGS) entry which is preliminary data.</text>
</comment>